<gene>
    <name evidence="2" type="ORF">BDP27DRAFT_1428381</name>
</gene>
<keyword evidence="3" id="KW-1185">Reference proteome</keyword>
<sequence>MSCSISGKFSFTTIATSSTRKTSFVPYAFRVMYRSSPRHCAVALNLVLTRLFVALENSGSKNTTSALLTTWQCRPARPRVKTNVISTLNWRTYVGKHGQSNFIRLDMYYIVFFATSIISFLRIIDLFAENTTMFTTSSYFPYHASGSNYGAVCEHALQPSVSLKCCDPTNSKSTLATAYQTYVYWLRVAW</sequence>
<dbReference type="EMBL" id="JADNRY010000185">
    <property type="protein sequence ID" value="KAF9061972.1"/>
    <property type="molecule type" value="Genomic_DNA"/>
</dbReference>
<keyword evidence="1" id="KW-0812">Transmembrane</keyword>
<reference evidence="2" key="1">
    <citation type="submission" date="2020-11" db="EMBL/GenBank/DDBJ databases">
        <authorList>
            <consortium name="DOE Joint Genome Institute"/>
            <person name="Ahrendt S."/>
            <person name="Riley R."/>
            <person name="Andreopoulos W."/>
            <person name="Labutti K."/>
            <person name="Pangilinan J."/>
            <person name="Ruiz-Duenas F.J."/>
            <person name="Barrasa J.M."/>
            <person name="Sanchez-Garcia M."/>
            <person name="Camarero S."/>
            <person name="Miyauchi S."/>
            <person name="Serrano A."/>
            <person name="Linde D."/>
            <person name="Babiker R."/>
            <person name="Drula E."/>
            <person name="Ayuso-Fernandez I."/>
            <person name="Pacheco R."/>
            <person name="Padilla G."/>
            <person name="Ferreira P."/>
            <person name="Barriuso J."/>
            <person name="Kellner H."/>
            <person name="Castanera R."/>
            <person name="Alfaro M."/>
            <person name="Ramirez L."/>
            <person name="Pisabarro A.G."/>
            <person name="Kuo A."/>
            <person name="Tritt A."/>
            <person name="Lipzen A."/>
            <person name="He G."/>
            <person name="Yan M."/>
            <person name="Ng V."/>
            <person name="Cullen D."/>
            <person name="Martin F."/>
            <person name="Rosso M.-N."/>
            <person name="Henrissat B."/>
            <person name="Hibbett D."/>
            <person name="Martinez A.T."/>
            <person name="Grigoriev I.V."/>
        </authorList>
    </citation>
    <scope>NUCLEOTIDE SEQUENCE</scope>
    <source>
        <strain evidence="2">AH 40177</strain>
    </source>
</reference>
<protein>
    <submittedName>
        <fullName evidence="2">Uncharacterized protein</fullName>
    </submittedName>
</protein>
<accession>A0A9P5PF05</accession>
<keyword evidence="1" id="KW-1133">Transmembrane helix</keyword>
<comment type="caution">
    <text evidence="2">The sequence shown here is derived from an EMBL/GenBank/DDBJ whole genome shotgun (WGS) entry which is preliminary data.</text>
</comment>
<feature type="transmembrane region" description="Helical" evidence="1">
    <location>
        <begin position="107"/>
        <end position="128"/>
    </location>
</feature>
<organism evidence="2 3">
    <name type="scientific">Rhodocollybia butyracea</name>
    <dbReference type="NCBI Taxonomy" id="206335"/>
    <lineage>
        <taxon>Eukaryota</taxon>
        <taxon>Fungi</taxon>
        <taxon>Dikarya</taxon>
        <taxon>Basidiomycota</taxon>
        <taxon>Agaricomycotina</taxon>
        <taxon>Agaricomycetes</taxon>
        <taxon>Agaricomycetidae</taxon>
        <taxon>Agaricales</taxon>
        <taxon>Marasmiineae</taxon>
        <taxon>Omphalotaceae</taxon>
        <taxon>Rhodocollybia</taxon>
    </lineage>
</organism>
<proteinExistence type="predicted"/>
<keyword evidence="1" id="KW-0472">Membrane</keyword>
<dbReference type="Proteomes" id="UP000772434">
    <property type="component" value="Unassembled WGS sequence"/>
</dbReference>
<evidence type="ECO:0000256" key="1">
    <source>
        <dbReference type="SAM" id="Phobius"/>
    </source>
</evidence>
<evidence type="ECO:0000313" key="3">
    <source>
        <dbReference type="Proteomes" id="UP000772434"/>
    </source>
</evidence>
<evidence type="ECO:0000313" key="2">
    <source>
        <dbReference type="EMBL" id="KAF9061972.1"/>
    </source>
</evidence>
<name>A0A9P5PF05_9AGAR</name>
<dbReference type="AlphaFoldDB" id="A0A9P5PF05"/>